<accession>A0A3P7KCC7</accession>
<feature type="coiled-coil region" evidence="1">
    <location>
        <begin position="10"/>
        <end position="41"/>
    </location>
</feature>
<feature type="domain" description="Timeless N-terminal" evidence="2">
    <location>
        <begin position="10"/>
        <end position="56"/>
    </location>
</feature>
<evidence type="ECO:0000256" key="1">
    <source>
        <dbReference type="SAM" id="Coils"/>
    </source>
</evidence>
<evidence type="ECO:0000259" key="2">
    <source>
        <dbReference type="Pfam" id="PF04821"/>
    </source>
</evidence>
<dbReference type="Pfam" id="PF04821">
    <property type="entry name" value="TIMELESS"/>
    <property type="match status" value="1"/>
</dbReference>
<keyword evidence="4" id="KW-1185">Reference proteome</keyword>
<dbReference type="EMBL" id="UYYB01147313">
    <property type="protein sequence ID" value="VDM85927.1"/>
    <property type="molecule type" value="Genomic_DNA"/>
</dbReference>
<proteinExistence type="predicted"/>
<feature type="non-terminal residue" evidence="3">
    <location>
        <position position="1"/>
    </location>
</feature>
<organism evidence="3 4">
    <name type="scientific">Strongylus vulgaris</name>
    <name type="common">Blood worm</name>
    <dbReference type="NCBI Taxonomy" id="40348"/>
    <lineage>
        <taxon>Eukaryota</taxon>
        <taxon>Metazoa</taxon>
        <taxon>Ecdysozoa</taxon>
        <taxon>Nematoda</taxon>
        <taxon>Chromadorea</taxon>
        <taxon>Rhabditida</taxon>
        <taxon>Rhabditina</taxon>
        <taxon>Rhabditomorpha</taxon>
        <taxon>Strongyloidea</taxon>
        <taxon>Strongylidae</taxon>
        <taxon>Strongylus</taxon>
    </lineage>
</organism>
<sequence length="72" mass="8138">NVEDIVVAGRDRTAAEKEEAEEKLREVVEAEKVRLEAQRRKILASRHSRFSGSYVVKGLSAVNKEKDMVVVK</sequence>
<name>A0A3P7KCC7_STRVU</name>
<gene>
    <name evidence="3" type="ORF">SVUK_LOCUS20925</name>
</gene>
<dbReference type="AlphaFoldDB" id="A0A3P7KCC7"/>
<evidence type="ECO:0000313" key="3">
    <source>
        <dbReference type="EMBL" id="VDM85927.1"/>
    </source>
</evidence>
<dbReference type="OrthoDB" id="310853at2759"/>
<dbReference type="InterPro" id="IPR006906">
    <property type="entry name" value="Timeless_N"/>
</dbReference>
<keyword evidence="1" id="KW-0175">Coiled coil</keyword>
<dbReference type="Proteomes" id="UP000270094">
    <property type="component" value="Unassembled WGS sequence"/>
</dbReference>
<reference evidence="3 4" key="1">
    <citation type="submission" date="2018-11" db="EMBL/GenBank/DDBJ databases">
        <authorList>
            <consortium name="Pathogen Informatics"/>
        </authorList>
    </citation>
    <scope>NUCLEOTIDE SEQUENCE [LARGE SCALE GENOMIC DNA]</scope>
</reference>
<protein>
    <recommendedName>
        <fullName evidence="2">Timeless N-terminal domain-containing protein</fullName>
    </recommendedName>
</protein>
<evidence type="ECO:0000313" key="4">
    <source>
        <dbReference type="Proteomes" id="UP000270094"/>
    </source>
</evidence>